<name>A0A2W5TU33_CERSP</name>
<dbReference type="AlphaFoldDB" id="A0A2W5TU33"/>
<dbReference type="Proteomes" id="UP000248975">
    <property type="component" value="Unassembled WGS sequence"/>
</dbReference>
<dbReference type="EMBL" id="QFQS01000030">
    <property type="protein sequence ID" value="PZQ94343.1"/>
    <property type="molecule type" value="Genomic_DNA"/>
</dbReference>
<proteinExistence type="predicted"/>
<gene>
    <name evidence="1" type="ORF">DI533_22440</name>
</gene>
<accession>A0A2W5TU33</accession>
<sequence length="118" mass="12780">MHIIDSNAAMAHVLATTLNPWLRRRLLLHRVQHQEVGCDIGELGPILLIEPGDTLAAVQTAAGANVTSGWEYHQVDYGWHELVFVLSDDGAGAVLFIPDRDDMDADLLGIIRAATEGG</sequence>
<evidence type="ECO:0000313" key="1">
    <source>
        <dbReference type="EMBL" id="PZQ94343.1"/>
    </source>
</evidence>
<reference evidence="1 2" key="1">
    <citation type="submission" date="2017-08" db="EMBL/GenBank/DDBJ databases">
        <title>Infants hospitalized years apart are colonized by the same room-sourced microbial strains.</title>
        <authorList>
            <person name="Brooks B."/>
            <person name="Olm M.R."/>
            <person name="Firek B.A."/>
            <person name="Baker R."/>
            <person name="Thomas B.C."/>
            <person name="Morowitz M.J."/>
            <person name="Banfield J.F."/>
        </authorList>
    </citation>
    <scope>NUCLEOTIDE SEQUENCE [LARGE SCALE GENOMIC DNA]</scope>
    <source>
        <strain evidence="1">S2_003_000_R2_11</strain>
    </source>
</reference>
<protein>
    <submittedName>
        <fullName evidence="1">Uncharacterized protein</fullName>
    </submittedName>
</protein>
<comment type="caution">
    <text evidence="1">The sequence shown here is derived from an EMBL/GenBank/DDBJ whole genome shotgun (WGS) entry which is preliminary data.</text>
</comment>
<evidence type="ECO:0000313" key="2">
    <source>
        <dbReference type="Proteomes" id="UP000248975"/>
    </source>
</evidence>
<organism evidence="1 2">
    <name type="scientific">Cereibacter sphaeroides</name>
    <name type="common">Rhodobacter sphaeroides</name>
    <dbReference type="NCBI Taxonomy" id="1063"/>
    <lineage>
        <taxon>Bacteria</taxon>
        <taxon>Pseudomonadati</taxon>
        <taxon>Pseudomonadota</taxon>
        <taxon>Alphaproteobacteria</taxon>
        <taxon>Rhodobacterales</taxon>
        <taxon>Paracoccaceae</taxon>
        <taxon>Cereibacter</taxon>
    </lineage>
</organism>